<dbReference type="Gene3D" id="2.70.170.10">
    <property type="entry name" value="Neurotransmitter-gated ion-channel ligand-binding domain"/>
    <property type="match status" value="1"/>
</dbReference>
<proteinExistence type="predicted"/>
<evidence type="ECO:0000256" key="1">
    <source>
        <dbReference type="SAM" id="SignalP"/>
    </source>
</evidence>
<dbReference type="Proteomes" id="UP000280834">
    <property type="component" value="Unassembled WGS sequence"/>
</dbReference>
<dbReference type="STRING" id="42155.A0A0R3QIU4"/>
<dbReference type="GO" id="GO:0016020">
    <property type="term" value="C:membrane"/>
    <property type="evidence" value="ECO:0007669"/>
    <property type="project" value="InterPro"/>
</dbReference>
<keyword evidence="1" id="KW-0732">Signal</keyword>
<evidence type="ECO:0000313" key="2">
    <source>
        <dbReference type="EMBL" id="VDO18225.1"/>
    </source>
</evidence>
<evidence type="ECO:0000313" key="3">
    <source>
        <dbReference type="Proteomes" id="UP000280834"/>
    </source>
</evidence>
<keyword evidence="3" id="KW-1185">Reference proteome</keyword>
<dbReference type="InterPro" id="IPR036734">
    <property type="entry name" value="Neur_chan_lig-bd_sf"/>
</dbReference>
<gene>
    <name evidence="2" type="ORF">BTMF_LOCUS5571</name>
</gene>
<dbReference type="AlphaFoldDB" id="A0A0R3QIU4"/>
<protein>
    <submittedName>
        <fullName evidence="4">Secreted protein</fullName>
    </submittedName>
</protein>
<dbReference type="GO" id="GO:0005230">
    <property type="term" value="F:extracellular ligand-gated monoatomic ion channel activity"/>
    <property type="evidence" value="ECO:0007669"/>
    <property type="project" value="InterPro"/>
</dbReference>
<sequence length="71" mass="8352">MLCLFIFGFCLFFHTYDLQSYAYSTRDIIYHWHLGENSVTIDENVHLAHFTIGDHRHVERVISLSTGVHLL</sequence>
<organism evidence="4">
    <name type="scientific">Brugia timori</name>
    <dbReference type="NCBI Taxonomy" id="42155"/>
    <lineage>
        <taxon>Eukaryota</taxon>
        <taxon>Metazoa</taxon>
        <taxon>Ecdysozoa</taxon>
        <taxon>Nematoda</taxon>
        <taxon>Chromadorea</taxon>
        <taxon>Rhabditida</taxon>
        <taxon>Spirurina</taxon>
        <taxon>Spiruromorpha</taxon>
        <taxon>Filarioidea</taxon>
        <taxon>Onchocercidae</taxon>
        <taxon>Brugia</taxon>
    </lineage>
</organism>
<feature type="signal peptide" evidence="1">
    <location>
        <begin position="1"/>
        <end position="22"/>
    </location>
</feature>
<name>A0A0R3QIU4_9BILA</name>
<feature type="chain" id="PRO_5043130651" evidence="1">
    <location>
        <begin position="23"/>
        <end position="71"/>
    </location>
</feature>
<accession>A0A0R3QIU4</accession>
<evidence type="ECO:0000313" key="4">
    <source>
        <dbReference type="WBParaSite" id="BTMF_0000633601-mRNA-1"/>
    </source>
</evidence>
<reference evidence="4" key="1">
    <citation type="submission" date="2017-02" db="UniProtKB">
        <authorList>
            <consortium name="WormBaseParasite"/>
        </authorList>
    </citation>
    <scope>IDENTIFICATION</scope>
</reference>
<dbReference type="EMBL" id="UZAG01006054">
    <property type="protein sequence ID" value="VDO18225.1"/>
    <property type="molecule type" value="Genomic_DNA"/>
</dbReference>
<reference evidence="2 3" key="2">
    <citation type="submission" date="2018-11" db="EMBL/GenBank/DDBJ databases">
        <authorList>
            <consortium name="Pathogen Informatics"/>
        </authorList>
    </citation>
    <scope>NUCLEOTIDE SEQUENCE [LARGE SCALE GENOMIC DNA]</scope>
</reference>
<dbReference type="WBParaSite" id="BTMF_0000633601-mRNA-1">
    <property type="protein sequence ID" value="BTMF_0000633601-mRNA-1"/>
    <property type="gene ID" value="BTMF_0000633601"/>
</dbReference>